<keyword evidence="1" id="KW-0596">Phosphopantetheine</keyword>
<name>A0A167DCF1_COLIC</name>
<dbReference type="GO" id="GO:0006633">
    <property type="term" value="P:fatty acid biosynthetic process"/>
    <property type="evidence" value="ECO:0007669"/>
    <property type="project" value="TreeGrafter"/>
</dbReference>
<dbReference type="Pfam" id="PF00668">
    <property type="entry name" value="Condensation"/>
    <property type="match status" value="1"/>
</dbReference>
<evidence type="ECO:0000259" key="4">
    <source>
        <dbReference type="PROSITE" id="PS50075"/>
    </source>
</evidence>
<organism evidence="5 6">
    <name type="scientific">Colletotrichum incanum</name>
    <name type="common">Soybean anthracnose fungus</name>
    <dbReference type="NCBI Taxonomy" id="1573173"/>
    <lineage>
        <taxon>Eukaryota</taxon>
        <taxon>Fungi</taxon>
        <taxon>Dikarya</taxon>
        <taxon>Ascomycota</taxon>
        <taxon>Pezizomycotina</taxon>
        <taxon>Sordariomycetes</taxon>
        <taxon>Hypocreomycetidae</taxon>
        <taxon>Glomerellales</taxon>
        <taxon>Glomerellaceae</taxon>
        <taxon>Colletotrichum</taxon>
        <taxon>Colletotrichum spaethianum species complex</taxon>
    </lineage>
</organism>
<dbReference type="GO" id="GO:0044550">
    <property type="term" value="P:secondary metabolite biosynthetic process"/>
    <property type="evidence" value="ECO:0007669"/>
    <property type="project" value="TreeGrafter"/>
</dbReference>
<dbReference type="AlphaFoldDB" id="A0A167DCF1"/>
<evidence type="ECO:0000256" key="3">
    <source>
        <dbReference type="SAM" id="MobiDB-lite"/>
    </source>
</evidence>
<feature type="compositionally biased region" description="Basic and acidic residues" evidence="3">
    <location>
        <begin position="244"/>
        <end position="256"/>
    </location>
</feature>
<dbReference type="Gene3D" id="3.30.559.10">
    <property type="entry name" value="Chloramphenicol acetyltransferase-like domain"/>
    <property type="match status" value="1"/>
</dbReference>
<feature type="region of interest" description="Disordered" evidence="3">
    <location>
        <begin position="296"/>
        <end position="340"/>
    </location>
</feature>
<evidence type="ECO:0000313" key="6">
    <source>
        <dbReference type="Proteomes" id="UP000076584"/>
    </source>
</evidence>
<sequence length="439" mass="48394">MIAAVTGNRAQANYSAANMFMTALASNRRARGLPAAMMHIGAIMGVGYMTRNLTRTILDNLWSAGATWISEKDFHNCFAESVLASHPRNGISTNAEFIVGLRQLVQGRDSSDKVLVMEDPRFSHLVTRDVLQDTGSLDETVGRKVTHVKALLEGAKTRNSIERIIRDPELPEADILSSRIDELGVDSLVSVDFRAWFSTEMSVEMPVLKLLGGSTVSELVAFSLEKLPAGLTPSLNDNLNGEEESTRPMPETKVESDEPNDILSASTAPPQVPDPRHKPTLSVLEMPEVSATIATGEGSLQTSESSRSSPSFLDHLSTDSEGEGVISLSSSARSASPETNSYKLDQLEGVKRSMAMSNGQSRFWFLRHYVQENAAFNITFWAHLQGKINVDRLSRAFDAVANIHESLRTAFTTDHSHQHQIRWDWAYRGFLHAIHRCCL</sequence>
<feature type="compositionally biased region" description="Polar residues" evidence="3">
    <location>
        <begin position="298"/>
        <end position="311"/>
    </location>
</feature>
<evidence type="ECO:0000313" key="5">
    <source>
        <dbReference type="EMBL" id="KZL83689.1"/>
    </source>
</evidence>
<evidence type="ECO:0000256" key="2">
    <source>
        <dbReference type="ARBA" id="ARBA00022553"/>
    </source>
</evidence>
<dbReference type="InterPro" id="IPR050091">
    <property type="entry name" value="PKS_NRPS_Biosynth_Enz"/>
</dbReference>
<dbReference type="STRING" id="1573173.A0A167DCF1"/>
<dbReference type="PROSITE" id="PS50075">
    <property type="entry name" value="CARRIER"/>
    <property type="match status" value="1"/>
</dbReference>
<dbReference type="SUPFAM" id="SSF47336">
    <property type="entry name" value="ACP-like"/>
    <property type="match status" value="1"/>
</dbReference>
<proteinExistence type="predicted"/>
<dbReference type="GO" id="GO:0031177">
    <property type="term" value="F:phosphopantetheine binding"/>
    <property type="evidence" value="ECO:0007669"/>
    <property type="project" value="InterPro"/>
</dbReference>
<comment type="caution">
    <text evidence="5">The sequence shown here is derived from an EMBL/GenBank/DDBJ whole genome shotgun (WGS) entry which is preliminary data.</text>
</comment>
<accession>A0A167DCF1</accession>
<reference evidence="5 6" key="1">
    <citation type="submission" date="2015-06" db="EMBL/GenBank/DDBJ databases">
        <title>Survival trade-offs in plant roots during colonization by closely related pathogenic and mutualistic fungi.</title>
        <authorList>
            <person name="Hacquard S."/>
            <person name="Kracher B."/>
            <person name="Hiruma K."/>
            <person name="Weinman A."/>
            <person name="Muench P."/>
            <person name="Garrido Oter R."/>
            <person name="Ver Loren van Themaat E."/>
            <person name="Dallerey J.-F."/>
            <person name="Damm U."/>
            <person name="Henrissat B."/>
            <person name="Lespinet O."/>
            <person name="Thon M."/>
            <person name="Kemen E."/>
            <person name="McHardy A.C."/>
            <person name="Schulze-Lefert P."/>
            <person name="O'Connell R.J."/>
        </authorList>
    </citation>
    <scope>NUCLEOTIDE SEQUENCE [LARGE SCALE GENOMIC DNA]</scope>
    <source>
        <strain evidence="5 6">MAFF 238704</strain>
    </source>
</reference>
<feature type="domain" description="Carrier" evidence="4">
    <location>
        <begin position="148"/>
        <end position="227"/>
    </location>
</feature>
<dbReference type="InterPro" id="IPR023213">
    <property type="entry name" value="CAT-like_dom_sf"/>
</dbReference>
<dbReference type="InterPro" id="IPR013968">
    <property type="entry name" value="PKS_KR"/>
</dbReference>
<dbReference type="PANTHER" id="PTHR43775:SF37">
    <property type="entry name" value="SI:DKEY-61P9.11"/>
    <property type="match status" value="1"/>
</dbReference>
<feature type="compositionally biased region" description="Low complexity" evidence="3">
    <location>
        <begin position="327"/>
        <end position="336"/>
    </location>
</feature>
<evidence type="ECO:0000256" key="1">
    <source>
        <dbReference type="ARBA" id="ARBA00022450"/>
    </source>
</evidence>
<dbReference type="Pfam" id="PF00550">
    <property type="entry name" value="PP-binding"/>
    <property type="match status" value="1"/>
</dbReference>
<dbReference type="InterPro" id="IPR009081">
    <property type="entry name" value="PP-bd_ACP"/>
</dbReference>
<dbReference type="SUPFAM" id="SSF52777">
    <property type="entry name" value="CoA-dependent acyltransferases"/>
    <property type="match status" value="1"/>
</dbReference>
<keyword evidence="2" id="KW-0597">Phosphoprotein</keyword>
<dbReference type="EMBL" id="LFIW01001088">
    <property type="protein sequence ID" value="KZL83689.1"/>
    <property type="molecule type" value="Genomic_DNA"/>
</dbReference>
<dbReference type="Gene3D" id="1.10.1200.10">
    <property type="entry name" value="ACP-like"/>
    <property type="match status" value="1"/>
</dbReference>
<dbReference type="Proteomes" id="UP000076584">
    <property type="component" value="Unassembled WGS sequence"/>
</dbReference>
<dbReference type="SMART" id="SM00823">
    <property type="entry name" value="PKS_PP"/>
    <property type="match status" value="1"/>
</dbReference>
<dbReference type="PANTHER" id="PTHR43775">
    <property type="entry name" value="FATTY ACID SYNTHASE"/>
    <property type="match status" value="1"/>
</dbReference>
<dbReference type="Pfam" id="PF08659">
    <property type="entry name" value="KR"/>
    <property type="match status" value="1"/>
</dbReference>
<dbReference type="Gene3D" id="3.40.50.720">
    <property type="entry name" value="NAD(P)-binding Rossmann-like Domain"/>
    <property type="match status" value="1"/>
</dbReference>
<protein>
    <submittedName>
        <fullName evidence="5">Hybrid nrps pks</fullName>
    </submittedName>
</protein>
<feature type="region of interest" description="Disordered" evidence="3">
    <location>
        <begin position="231"/>
        <end position="279"/>
    </location>
</feature>
<dbReference type="InterPro" id="IPR036736">
    <property type="entry name" value="ACP-like_sf"/>
</dbReference>
<dbReference type="GO" id="GO:0004312">
    <property type="term" value="F:fatty acid synthase activity"/>
    <property type="evidence" value="ECO:0007669"/>
    <property type="project" value="TreeGrafter"/>
</dbReference>
<dbReference type="InterPro" id="IPR001242">
    <property type="entry name" value="Condensation_dom"/>
</dbReference>
<gene>
    <name evidence="5" type="ORF">CI238_06417</name>
</gene>
<dbReference type="InterPro" id="IPR020806">
    <property type="entry name" value="PKS_PP-bd"/>
</dbReference>
<keyword evidence="6" id="KW-1185">Reference proteome</keyword>